<dbReference type="SUPFAM" id="SSF48264">
    <property type="entry name" value="Cytochrome P450"/>
    <property type="match status" value="1"/>
</dbReference>
<organism evidence="1 2">
    <name type="scientific">Smittium megazygosporum</name>
    <dbReference type="NCBI Taxonomy" id="133381"/>
    <lineage>
        <taxon>Eukaryota</taxon>
        <taxon>Fungi</taxon>
        <taxon>Fungi incertae sedis</taxon>
        <taxon>Zoopagomycota</taxon>
        <taxon>Kickxellomycotina</taxon>
        <taxon>Harpellomycetes</taxon>
        <taxon>Harpellales</taxon>
        <taxon>Legeriomycetaceae</taxon>
        <taxon>Smittium</taxon>
    </lineage>
</organism>
<dbReference type="GO" id="GO:0005506">
    <property type="term" value="F:iron ion binding"/>
    <property type="evidence" value="ECO:0007669"/>
    <property type="project" value="InterPro"/>
</dbReference>
<dbReference type="GO" id="GO:0016705">
    <property type="term" value="F:oxidoreductase activity, acting on paired donors, with incorporation or reduction of molecular oxygen"/>
    <property type="evidence" value="ECO:0007669"/>
    <property type="project" value="InterPro"/>
</dbReference>
<comment type="caution">
    <text evidence="1">The sequence shown here is derived from an EMBL/GenBank/DDBJ whole genome shotgun (WGS) entry which is preliminary data.</text>
</comment>
<protein>
    <recommendedName>
        <fullName evidence="3">Cytochrome P450</fullName>
    </recommendedName>
</protein>
<proteinExistence type="predicted"/>
<evidence type="ECO:0000313" key="2">
    <source>
        <dbReference type="Proteomes" id="UP000245609"/>
    </source>
</evidence>
<evidence type="ECO:0008006" key="3">
    <source>
        <dbReference type="Google" id="ProtNLM"/>
    </source>
</evidence>
<accession>A0A2T9ZEZ6</accession>
<feature type="non-terminal residue" evidence="1">
    <location>
        <position position="1"/>
    </location>
</feature>
<dbReference type="GO" id="GO:0020037">
    <property type="term" value="F:heme binding"/>
    <property type="evidence" value="ECO:0007669"/>
    <property type="project" value="InterPro"/>
</dbReference>
<keyword evidence="2" id="KW-1185">Reference proteome</keyword>
<sequence length="320" mass="36523">VVPDHYLDSLAMKADLPEDFIVCPNLIKCGIKLLISRAIRKPMKMIEVDRLDYKNFQVPSKTSKAPEKNFGVVKIKRGGTNYVLGPSHLKEYFSMGEHLLNARKTRRLFPHSGKASKINSMHFLPYITKLISLNSNDFYIQSYQKNLIRDLEASSFDFFVHIEHGVFMINNVYKFIESVLTDFVQVQTLGTVLSNFIIDVSLNPELYSILALEQRSIINKHGSTVCTSRLDEMVYLDAGMSLNSAIWGFGPNACPAKKYVIEMLKLLGAIIIRKYEISQKERFSIASDVGYEIGGQIKRTTKNVYLRPHNILHYLSVFEK</sequence>
<name>A0A2T9ZEZ6_9FUNG</name>
<gene>
    <name evidence="1" type="ORF">BB560_002358</name>
</gene>
<dbReference type="Proteomes" id="UP000245609">
    <property type="component" value="Unassembled WGS sequence"/>
</dbReference>
<dbReference type="GO" id="GO:0004497">
    <property type="term" value="F:monooxygenase activity"/>
    <property type="evidence" value="ECO:0007669"/>
    <property type="project" value="InterPro"/>
</dbReference>
<dbReference type="InterPro" id="IPR036396">
    <property type="entry name" value="Cyt_P450_sf"/>
</dbReference>
<dbReference type="AlphaFoldDB" id="A0A2T9ZEZ6"/>
<reference evidence="1 2" key="1">
    <citation type="journal article" date="2018" name="MBio">
        <title>Comparative Genomics Reveals the Core Gene Toolbox for the Fungus-Insect Symbiosis.</title>
        <authorList>
            <person name="Wang Y."/>
            <person name="Stata M."/>
            <person name="Wang W."/>
            <person name="Stajich J.E."/>
            <person name="White M.M."/>
            <person name="Moncalvo J.M."/>
        </authorList>
    </citation>
    <scope>NUCLEOTIDE SEQUENCE [LARGE SCALE GENOMIC DNA]</scope>
    <source>
        <strain evidence="1 2">SC-DP-2</strain>
    </source>
</reference>
<dbReference type="EMBL" id="MBFS01000268">
    <property type="protein sequence ID" value="PVV03174.1"/>
    <property type="molecule type" value="Genomic_DNA"/>
</dbReference>
<evidence type="ECO:0000313" key="1">
    <source>
        <dbReference type="EMBL" id="PVV03174.1"/>
    </source>
</evidence>